<evidence type="ECO:0000313" key="2">
    <source>
        <dbReference type="Proteomes" id="UP001234297"/>
    </source>
</evidence>
<keyword evidence="2" id="KW-1185">Reference proteome</keyword>
<reference evidence="1 2" key="1">
    <citation type="journal article" date="2022" name="Hortic Res">
        <title>A haplotype resolved chromosomal level avocado genome allows analysis of novel avocado genes.</title>
        <authorList>
            <person name="Nath O."/>
            <person name="Fletcher S.J."/>
            <person name="Hayward A."/>
            <person name="Shaw L.M."/>
            <person name="Masouleh A.K."/>
            <person name="Furtado A."/>
            <person name="Henry R.J."/>
            <person name="Mitter N."/>
        </authorList>
    </citation>
    <scope>NUCLEOTIDE SEQUENCE [LARGE SCALE GENOMIC DNA]</scope>
    <source>
        <strain evidence="2">cv. Hass</strain>
    </source>
</reference>
<comment type="caution">
    <text evidence="1">The sequence shown here is derived from an EMBL/GenBank/DDBJ whole genome shotgun (WGS) entry which is preliminary data.</text>
</comment>
<name>A0ACC2L048_PERAE</name>
<dbReference type="EMBL" id="CM056814">
    <property type="protein sequence ID" value="KAJ8626737.1"/>
    <property type="molecule type" value="Genomic_DNA"/>
</dbReference>
<protein>
    <submittedName>
        <fullName evidence="1">Uncharacterized protein</fullName>
    </submittedName>
</protein>
<proteinExistence type="predicted"/>
<gene>
    <name evidence="1" type="ORF">MRB53_020044</name>
</gene>
<accession>A0ACC2L048</accession>
<evidence type="ECO:0000313" key="1">
    <source>
        <dbReference type="EMBL" id="KAJ8626737.1"/>
    </source>
</evidence>
<sequence length="78" mass="8481">MRKATITKPCSPPNQNPPCLFVMEVRMARDVAEGIPSVASPDSMERMGDFPGGFLEGFGAAVPREGECRLRKSLESEP</sequence>
<dbReference type="Proteomes" id="UP001234297">
    <property type="component" value="Chromosome 6"/>
</dbReference>
<organism evidence="1 2">
    <name type="scientific">Persea americana</name>
    <name type="common">Avocado</name>
    <dbReference type="NCBI Taxonomy" id="3435"/>
    <lineage>
        <taxon>Eukaryota</taxon>
        <taxon>Viridiplantae</taxon>
        <taxon>Streptophyta</taxon>
        <taxon>Embryophyta</taxon>
        <taxon>Tracheophyta</taxon>
        <taxon>Spermatophyta</taxon>
        <taxon>Magnoliopsida</taxon>
        <taxon>Magnoliidae</taxon>
        <taxon>Laurales</taxon>
        <taxon>Lauraceae</taxon>
        <taxon>Persea</taxon>
    </lineage>
</organism>